<dbReference type="RefSeq" id="WP_246904918.1">
    <property type="nucleotide sequence ID" value="NZ_JALJRB010000006.1"/>
</dbReference>
<keyword evidence="2" id="KW-1185">Reference proteome</keyword>
<comment type="caution">
    <text evidence="1">The sequence shown here is derived from an EMBL/GenBank/DDBJ whole genome shotgun (WGS) entry which is preliminary data.</text>
</comment>
<dbReference type="AlphaFoldDB" id="A0AA41UI79"/>
<gene>
    <name evidence="1" type="ORF">MRX98_07815</name>
</gene>
<evidence type="ECO:0000313" key="2">
    <source>
        <dbReference type="Proteomes" id="UP001165427"/>
    </source>
</evidence>
<sequence length="147" mass="16508">MLIHDDVFSWEGFGGVFQLAAGSCRLRIFDLSRDRESAKVAVIKPIVVVVSDLPDDGGTLKKISVRSCASHIATQVVRAFRIDPQRMTYVEYHPASRYGEQGENVIPAKLDVVDFTWFEDKALHAKWRPLAPPMRDWLARAIAATEP</sequence>
<name>A0AA41UI79_9BACT</name>
<protein>
    <submittedName>
        <fullName evidence="1">Uncharacterized protein</fullName>
    </submittedName>
</protein>
<evidence type="ECO:0000313" key="1">
    <source>
        <dbReference type="EMBL" id="MCJ8500475.1"/>
    </source>
</evidence>
<proteinExistence type="predicted"/>
<accession>A0AA41UI79</accession>
<organism evidence="1 2">
    <name type="scientific">Desulfatitalea alkaliphila</name>
    <dbReference type="NCBI Taxonomy" id="2929485"/>
    <lineage>
        <taxon>Bacteria</taxon>
        <taxon>Pseudomonadati</taxon>
        <taxon>Thermodesulfobacteriota</taxon>
        <taxon>Desulfobacteria</taxon>
        <taxon>Desulfobacterales</taxon>
        <taxon>Desulfosarcinaceae</taxon>
        <taxon>Desulfatitalea</taxon>
    </lineage>
</organism>
<dbReference type="Proteomes" id="UP001165427">
    <property type="component" value="Unassembled WGS sequence"/>
</dbReference>
<dbReference type="EMBL" id="JALJRB010000006">
    <property type="protein sequence ID" value="MCJ8500475.1"/>
    <property type="molecule type" value="Genomic_DNA"/>
</dbReference>
<reference evidence="1" key="1">
    <citation type="submission" date="2022-04" db="EMBL/GenBank/DDBJ databases">
        <title>Desulfatitalea alkaliphila sp. nov., a novel anaerobic sulfate-reducing bacterium isolated from terrestrial mud volcano, Taman Peninsula, Russia.</title>
        <authorList>
            <person name="Khomyakova M.A."/>
            <person name="Merkel A.Y."/>
            <person name="Slobodkin A.I."/>
        </authorList>
    </citation>
    <scope>NUCLEOTIDE SEQUENCE</scope>
    <source>
        <strain evidence="1">M08but</strain>
    </source>
</reference>